<dbReference type="InterPro" id="IPR017853">
    <property type="entry name" value="GH"/>
</dbReference>
<dbReference type="Pfam" id="PF00150">
    <property type="entry name" value="Cellulase"/>
    <property type="match status" value="1"/>
</dbReference>
<evidence type="ECO:0000256" key="2">
    <source>
        <dbReference type="ARBA" id="ARBA00022801"/>
    </source>
</evidence>
<dbReference type="AlphaFoldDB" id="A0A1G4G4D3"/>
<evidence type="ECO:0000256" key="5">
    <source>
        <dbReference type="ARBA" id="ARBA00023295"/>
    </source>
</evidence>
<dbReference type="PANTHER" id="PTHR31297">
    <property type="entry name" value="GLUCAN ENDO-1,6-BETA-GLUCOSIDASE B"/>
    <property type="match status" value="1"/>
</dbReference>
<dbReference type="GO" id="GO:0008422">
    <property type="term" value="F:beta-glucosidase activity"/>
    <property type="evidence" value="ECO:0007669"/>
    <property type="project" value="TreeGrafter"/>
</dbReference>
<evidence type="ECO:0000259" key="8">
    <source>
        <dbReference type="Pfam" id="PF00150"/>
    </source>
</evidence>
<dbReference type="EMBL" id="LT608328">
    <property type="protein sequence ID" value="SCM55578.1"/>
    <property type="molecule type" value="Genomic_DNA"/>
</dbReference>
<keyword evidence="6" id="KW-0624">Polysaccharide degradation</keyword>
<dbReference type="GO" id="GO:0005576">
    <property type="term" value="C:extracellular region"/>
    <property type="evidence" value="ECO:0007669"/>
    <property type="project" value="TreeGrafter"/>
</dbReference>
<dbReference type="Gene3D" id="3.20.20.80">
    <property type="entry name" value="Glycosidases"/>
    <property type="match status" value="1"/>
</dbReference>
<feature type="domain" description="Glycoside hydrolase family 5" evidence="8">
    <location>
        <begin position="62"/>
        <end position="332"/>
    </location>
</feature>
<keyword evidence="5 7" id="KW-0326">Glycosidase</keyword>
<keyword evidence="2 7" id="KW-0378">Hydrolase</keyword>
<dbReference type="SUPFAM" id="SSF51445">
    <property type="entry name" value="(Trans)glycosidases"/>
    <property type="match status" value="1"/>
</dbReference>
<accession>A0A1G4G4D3</accession>
<comment type="similarity">
    <text evidence="1 7">Belongs to the glycosyl hydrolase 5 (cellulase A) family.</text>
</comment>
<keyword evidence="3" id="KW-0136">Cellulose degradation</keyword>
<keyword evidence="10" id="KW-1185">Reference proteome</keyword>
<evidence type="ECO:0000256" key="6">
    <source>
        <dbReference type="ARBA" id="ARBA00023326"/>
    </source>
</evidence>
<proteinExistence type="inferred from homology"/>
<dbReference type="PANTHER" id="PTHR31297:SF41">
    <property type="entry name" value="ENDOGLUCANASE, PUTATIVE (AFU_ORTHOLOGUE AFUA_5G01830)-RELATED"/>
    <property type="match status" value="1"/>
</dbReference>
<dbReference type="GO" id="GO:0030245">
    <property type="term" value="P:cellulose catabolic process"/>
    <property type="evidence" value="ECO:0007669"/>
    <property type="project" value="UniProtKB-KW"/>
</dbReference>
<sequence length="366" mass="42595">MKRRDFIRTMGVASAITLPGVGNRLISSPDLFTTNNSNQLLPTWKGFNLLNKFNPDTQSDFSEKDFEIIAEWGFNFVRIPLSYWCWSSEEDWYNVDEKVLKEIDVAVDLARQYNLHINLNFHRAPGYCINNPRPLPTNLFEDEEPLKACQFHWRLFAERYKGIPSSQLSFNLINEAPSVEDEKYDRVARRLISTIREADPDRLIIVDGKDVGRTPLMTVTDIPNIIQSGRGYDPMLISHFRATWPGAKILMEFPEEKLTWPLHLDGKVHDRQSVYQACVAPWKPWVEKGGKVHIGEMGCYNQTPHKVAMAWLEDLFTIFREQNWGWSLWNLHGSFGVLNSNRKDVKYENYKGLLLDREMLELLKRS</sequence>
<evidence type="ECO:0000313" key="9">
    <source>
        <dbReference type="EMBL" id="SCM55578.1"/>
    </source>
</evidence>
<organism evidence="9 10">
    <name type="scientific">Petrimonas mucosa</name>
    <dbReference type="NCBI Taxonomy" id="1642646"/>
    <lineage>
        <taxon>Bacteria</taxon>
        <taxon>Pseudomonadati</taxon>
        <taxon>Bacteroidota</taxon>
        <taxon>Bacteroidia</taxon>
        <taxon>Bacteroidales</taxon>
        <taxon>Dysgonomonadaceae</taxon>
        <taxon>Petrimonas</taxon>
    </lineage>
</organism>
<evidence type="ECO:0000256" key="3">
    <source>
        <dbReference type="ARBA" id="ARBA00023001"/>
    </source>
</evidence>
<evidence type="ECO:0000256" key="1">
    <source>
        <dbReference type="ARBA" id="ARBA00005641"/>
    </source>
</evidence>
<dbReference type="Proteomes" id="UP000178485">
    <property type="component" value="Chromosome i"/>
</dbReference>
<dbReference type="KEGG" id="pmuc:ING2E5A_0461"/>
<evidence type="ECO:0000256" key="7">
    <source>
        <dbReference type="RuleBase" id="RU361153"/>
    </source>
</evidence>
<reference evidence="9 10" key="1">
    <citation type="submission" date="2016-08" db="EMBL/GenBank/DDBJ databases">
        <authorList>
            <person name="Seilhamer J.J."/>
        </authorList>
    </citation>
    <scope>NUCLEOTIDE SEQUENCE [LARGE SCALE GENOMIC DNA]</scope>
    <source>
        <strain evidence="9">ING2-E5A</strain>
    </source>
</reference>
<evidence type="ECO:0000313" key="10">
    <source>
        <dbReference type="Proteomes" id="UP000178485"/>
    </source>
</evidence>
<dbReference type="EC" id="3.2.1.4" evidence="9"/>
<dbReference type="GO" id="GO:0008810">
    <property type="term" value="F:cellulase activity"/>
    <property type="evidence" value="ECO:0007669"/>
    <property type="project" value="UniProtKB-EC"/>
</dbReference>
<dbReference type="RefSeq" id="WP_083373141.1">
    <property type="nucleotide sequence ID" value="NZ_DUQN01000047.1"/>
</dbReference>
<evidence type="ECO:0000256" key="4">
    <source>
        <dbReference type="ARBA" id="ARBA00023277"/>
    </source>
</evidence>
<dbReference type="GO" id="GO:0009986">
    <property type="term" value="C:cell surface"/>
    <property type="evidence" value="ECO:0007669"/>
    <property type="project" value="TreeGrafter"/>
</dbReference>
<protein>
    <submittedName>
        <fullName evidence="9">Endoglucanase C</fullName>
        <ecNumber evidence="9">3.2.1.4</ecNumber>
    </submittedName>
</protein>
<dbReference type="InterPro" id="IPR001547">
    <property type="entry name" value="Glyco_hydro_5"/>
</dbReference>
<gene>
    <name evidence="9" type="primary">celC</name>
    <name evidence="9" type="ORF">ING2E5A_0461</name>
</gene>
<name>A0A1G4G4D3_9BACT</name>
<keyword evidence="4" id="KW-0119">Carbohydrate metabolism</keyword>
<dbReference type="InterPro" id="IPR050386">
    <property type="entry name" value="Glycosyl_hydrolase_5"/>
</dbReference>
<dbReference type="STRING" id="1642646.ING2E5A_0461"/>